<dbReference type="SUPFAM" id="SSF52047">
    <property type="entry name" value="RNI-like"/>
    <property type="match status" value="1"/>
</dbReference>
<dbReference type="Proteomes" id="UP001178461">
    <property type="component" value="Chromosome 2"/>
</dbReference>
<dbReference type="InterPro" id="IPR027417">
    <property type="entry name" value="P-loop_NTPase"/>
</dbReference>
<dbReference type="InterPro" id="IPR011029">
    <property type="entry name" value="DEATH-like_dom_sf"/>
</dbReference>
<keyword evidence="24" id="KW-1271">Inflammasome</keyword>
<keyword evidence="17" id="KW-0391">Immunity</keyword>
<dbReference type="SMART" id="SM01289">
    <property type="entry name" value="PYRIN"/>
    <property type="match status" value="1"/>
</dbReference>
<dbReference type="PANTHER" id="PTHR45690:SF19">
    <property type="entry name" value="NACHT, LRR AND PYD DOMAINS-CONTAINING PROTEIN 3"/>
    <property type="match status" value="1"/>
</dbReference>
<dbReference type="Gene3D" id="1.10.533.10">
    <property type="entry name" value="Death Domain, Fas"/>
    <property type="match status" value="1"/>
</dbReference>
<evidence type="ECO:0000256" key="4">
    <source>
        <dbReference type="ARBA" id="ARBA00004308"/>
    </source>
</evidence>
<dbReference type="GO" id="GO:0061702">
    <property type="term" value="C:canonical inflammasome complex"/>
    <property type="evidence" value="ECO:0007669"/>
    <property type="project" value="UniProtKB-SubCell"/>
</dbReference>
<dbReference type="Pfam" id="PF05729">
    <property type="entry name" value="NACHT"/>
    <property type="match status" value="1"/>
</dbReference>
<keyword evidence="11" id="KW-0677">Repeat</keyword>
<dbReference type="GO" id="GO:0005783">
    <property type="term" value="C:endoplasmic reticulum"/>
    <property type="evidence" value="ECO:0007669"/>
    <property type="project" value="UniProtKB-SubCell"/>
</dbReference>
<evidence type="ECO:0000256" key="20">
    <source>
        <dbReference type="ARBA" id="ARBA00023136"/>
    </source>
</evidence>
<keyword evidence="22" id="KW-0804">Transcription</keyword>
<dbReference type="GO" id="GO:0006954">
    <property type="term" value="P:inflammatory response"/>
    <property type="evidence" value="ECO:0007669"/>
    <property type="project" value="UniProtKB-KW"/>
</dbReference>
<evidence type="ECO:0000259" key="28">
    <source>
        <dbReference type="PROSITE" id="PS50837"/>
    </source>
</evidence>
<dbReference type="SUPFAM" id="SSF52540">
    <property type="entry name" value="P-loop containing nucleoside triphosphate hydrolases"/>
    <property type="match status" value="1"/>
</dbReference>
<protein>
    <recommendedName>
        <fullName evidence="31">NACHT domain-containing protein</fullName>
    </recommendedName>
</protein>
<evidence type="ECO:0000256" key="21">
    <source>
        <dbReference type="ARBA" id="ARBA00023139"/>
    </source>
</evidence>
<evidence type="ECO:0000256" key="3">
    <source>
        <dbReference type="ARBA" id="ARBA00004240"/>
    </source>
</evidence>
<keyword evidence="23" id="KW-0395">Inflammatory response</keyword>
<keyword evidence="19" id="KW-0333">Golgi apparatus</keyword>
<dbReference type="Pfam" id="PF14484">
    <property type="entry name" value="FISNA"/>
    <property type="match status" value="1"/>
</dbReference>
<keyword evidence="13" id="KW-0378">Hydrolase</keyword>
<evidence type="ECO:0000256" key="7">
    <source>
        <dbReference type="ARBA" id="ARBA00022490"/>
    </source>
</evidence>
<dbReference type="GO" id="GO:0005634">
    <property type="term" value="C:nucleus"/>
    <property type="evidence" value="ECO:0007669"/>
    <property type="project" value="UniProtKB-SubCell"/>
</dbReference>
<keyword evidence="21" id="KW-0564">Palmitate</keyword>
<dbReference type="SMART" id="SM01288">
    <property type="entry name" value="FISNA"/>
    <property type="match status" value="1"/>
</dbReference>
<evidence type="ECO:0000256" key="23">
    <source>
        <dbReference type="ARBA" id="ARBA00023198"/>
    </source>
</evidence>
<dbReference type="PROSITE" id="PS50837">
    <property type="entry name" value="NACHT"/>
    <property type="match status" value="1"/>
</dbReference>
<dbReference type="InterPro" id="IPR004020">
    <property type="entry name" value="DAPIN"/>
</dbReference>
<keyword evidence="9" id="KW-0597">Phosphoprotein</keyword>
<evidence type="ECO:0000256" key="13">
    <source>
        <dbReference type="ARBA" id="ARBA00022801"/>
    </source>
</evidence>
<keyword evidence="8" id="KW-0964">Secreted</keyword>
<reference evidence="29" key="1">
    <citation type="submission" date="2022-12" db="EMBL/GenBank/DDBJ databases">
        <authorList>
            <person name="Alioto T."/>
            <person name="Alioto T."/>
            <person name="Gomez Garrido J."/>
        </authorList>
    </citation>
    <scope>NUCLEOTIDE SEQUENCE</scope>
</reference>
<dbReference type="PANTHER" id="PTHR45690">
    <property type="entry name" value="NACHT, LRR AND PYD DOMAINS-CONTAINING PROTEIN 12"/>
    <property type="match status" value="1"/>
</dbReference>
<dbReference type="InterPro" id="IPR007111">
    <property type="entry name" value="NACHT_NTPase"/>
</dbReference>
<dbReference type="Pfam" id="PF02758">
    <property type="entry name" value="PYRIN"/>
    <property type="match status" value="1"/>
</dbReference>
<dbReference type="AlphaFoldDB" id="A0AA35NX43"/>
<keyword evidence="16" id="KW-0832">Ubl conjugation</keyword>
<evidence type="ECO:0000256" key="10">
    <source>
        <dbReference type="ARBA" id="ARBA00022588"/>
    </source>
</evidence>
<evidence type="ECO:0000313" key="30">
    <source>
        <dbReference type="Proteomes" id="UP001178461"/>
    </source>
</evidence>
<evidence type="ECO:0000256" key="12">
    <source>
        <dbReference type="ARBA" id="ARBA00022741"/>
    </source>
</evidence>
<evidence type="ECO:0000256" key="1">
    <source>
        <dbReference type="ARBA" id="ARBA00004110"/>
    </source>
</evidence>
<evidence type="ECO:0000256" key="26">
    <source>
        <dbReference type="ARBA" id="ARBA00023288"/>
    </source>
</evidence>
<evidence type="ECO:0000256" key="8">
    <source>
        <dbReference type="ARBA" id="ARBA00022525"/>
    </source>
</evidence>
<keyword evidence="25" id="KW-0539">Nucleus</keyword>
<evidence type="ECO:0000259" key="27">
    <source>
        <dbReference type="PROSITE" id="PS50824"/>
    </source>
</evidence>
<evidence type="ECO:0000313" key="29">
    <source>
        <dbReference type="EMBL" id="CAI5767004.1"/>
    </source>
</evidence>
<dbReference type="GO" id="GO:0016787">
    <property type="term" value="F:hydrolase activity"/>
    <property type="evidence" value="ECO:0007669"/>
    <property type="project" value="UniProtKB-KW"/>
</dbReference>
<evidence type="ECO:0000256" key="24">
    <source>
        <dbReference type="ARBA" id="ARBA00023233"/>
    </source>
</evidence>
<gene>
    <name evidence="29" type="ORF">PODLI_1B034355</name>
</gene>
<dbReference type="InterPro" id="IPR041075">
    <property type="entry name" value="NOD1/2_WH"/>
</dbReference>
<keyword evidence="15" id="KW-0067">ATP-binding</keyword>
<feature type="domain" description="NACHT" evidence="28">
    <location>
        <begin position="249"/>
        <end position="453"/>
    </location>
</feature>
<name>A0AA35NX43_9SAUR</name>
<accession>A0AA35NX43</accession>
<evidence type="ECO:0000256" key="17">
    <source>
        <dbReference type="ARBA" id="ARBA00022859"/>
    </source>
</evidence>
<keyword evidence="26" id="KW-0449">Lipoprotein</keyword>
<dbReference type="GO" id="GO:0005576">
    <property type="term" value="C:extracellular region"/>
    <property type="evidence" value="ECO:0007669"/>
    <property type="project" value="UniProtKB-SubCell"/>
</dbReference>
<evidence type="ECO:0000256" key="19">
    <source>
        <dbReference type="ARBA" id="ARBA00023034"/>
    </source>
</evidence>
<dbReference type="Pfam" id="PF17779">
    <property type="entry name" value="WHD_NOD2"/>
    <property type="match status" value="1"/>
</dbReference>
<dbReference type="InterPro" id="IPR050637">
    <property type="entry name" value="NLRP_innate_immun_reg"/>
</dbReference>
<keyword evidence="12" id="KW-0547">Nucleotide-binding</keyword>
<evidence type="ECO:0000256" key="11">
    <source>
        <dbReference type="ARBA" id="ARBA00022737"/>
    </source>
</evidence>
<keyword evidence="14" id="KW-0256">Endoplasmic reticulum</keyword>
<dbReference type="PROSITE" id="PS50824">
    <property type="entry name" value="DAPIN"/>
    <property type="match status" value="1"/>
</dbReference>
<evidence type="ECO:0000256" key="16">
    <source>
        <dbReference type="ARBA" id="ARBA00022843"/>
    </source>
</evidence>
<evidence type="ECO:0000256" key="9">
    <source>
        <dbReference type="ARBA" id="ARBA00022553"/>
    </source>
</evidence>
<evidence type="ECO:0000256" key="2">
    <source>
        <dbReference type="ARBA" id="ARBA00004123"/>
    </source>
</evidence>
<dbReference type="InterPro" id="IPR032675">
    <property type="entry name" value="LRR_dom_sf"/>
</dbReference>
<keyword evidence="7" id="KW-0963">Cytoplasm</keyword>
<evidence type="ECO:0000256" key="5">
    <source>
        <dbReference type="ARBA" id="ARBA00004555"/>
    </source>
</evidence>
<keyword evidence="10" id="KW-0399">Innate immunity</keyword>
<dbReference type="Pfam" id="PF17776">
    <property type="entry name" value="NLRC4_HD2"/>
    <property type="match status" value="1"/>
</dbReference>
<dbReference type="GO" id="GO:0005524">
    <property type="term" value="F:ATP binding"/>
    <property type="evidence" value="ECO:0007669"/>
    <property type="project" value="UniProtKB-KW"/>
</dbReference>
<evidence type="ECO:0000256" key="6">
    <source>
        <dbReference type="ARBA" id="ARBA00004613"/>
    </source>
</evidence>
<comment type="subcellular location">
    <subcellularLocation>
        <location evidence="4">Endomembrane system</location>
    </subcellularLocation>
    <subcellularLocation>
        <location evidence="3">Endoplasmic reticulum</location>
    </subcellularLocation>
    <subcellularLocation>
        <location evidence="5">Golgi apparatus</location>
    </subcellularLocation>
    <subcellularLocation>
        <location evidence="1">Inflammasome</location>
    </subcellularLocation>
    <subcellularLocation>
        <location evidence="2">Nucleus</location>
    </subcellularLocation>
    <subcellularLocation>
        <location evidence="6">Secreted</location>
    </subcellularLocation>
</comment>
<evidence type="ECO:0008006" key="31">
    <source>
        <dbReference type="Google" id="ProtNLM"/>
    </source>
</evidence>
<dbReference type="InterPro" id="IPR041267">
    <property type="entry name" value="NLRP_HD2"/>
</dbReference>
<evidence type="ECO:0000256" key="18">
    <source>
        <dbReference type="ARBA" id="ARBA00023015"/>
    </source>
</evidence>
<keyword evidence="30" id="KW-1185">Reference proteome</keyword>
<evidence type="ECO:0000256" key="22">
    <source>
        <dbReference type="ARBA" id="ARBA00023163"/>
    </source>
</evidence>
<dbReference type="Gene3D" id="3.80.10.10">
    <property type="entry name" value="Ribonuclease Inhibitor"/>
    <property type="match status" value="1"/>
</dbReference>
<sequence>MVQPLFLLWQPEWKQEEELPVSLSAAPHTTSYILFQIATSLSLSCWASLSWTDSGEPGCELAMESGGGATMQDFLLDALEDLGQEDFEKFKFKLRTAAAPGGKNIPLGRMEKATREKMVELLVEFYEEEAAALMITIFEDIGLKYNASKLSKEVGKQFQDYKKRYAENVKEEYLLTEDRNSLFGESTPLNARYIELLIIKKHRPQKQREHELVATGRLHMDILETNSSNYSSTDIQSLFEPDESGIAPRTVVLQGPAGIGKTMTVQKIMLGWAAGELYQDVFDYVFCIRCRELSLPEDASSLADLIVDQCQDMYAPVKGILAHPEKLLFIIDGFDELCCSLELIGDSFCDDPYSKMSIQGVLSSLLRKKLLPKSYLLITTRPGAAEKLHECLKFPRFAEILGFTEKGRREYFFKFFKDDQKANLALRFIENTSAVSTICFIPMVCWIICSVIRVELETEDEIADTLDTTTKVFVQFSHNLLKHDSAKWKNSSLNELGRLCSLARAGILGQKILFEEQDLKEHHLEVSALKDLFLDRRTFQRGVGRHNLYSFLHLCFQEFFAAMWYILQKDSTEVSDNSMGDLKTLLAECEKPGNEHLTLTVCFVFGLSSEKVRIFLEQTLQCKTSDLVKPFLLQRAEEVATEEPPRKGHCLLKFFHCLFETQEAEFANRVMHHFQNINLSYQMLSVLDCRVLAFCLQHSKIEDHSIDLTFCRLKSYHMRALAPGIKNCTTLNFGSNKLGNSGVHVLCATLKELDCNVTTLNLHENYLTDACSQELCTILSTSHTLCTLNLQDNSFSEVSVPFIRHLMEICPSLTVLLLGSNGFGEKGRKRLKQQEKKLTKSGRPFLLWL</sequence>
<keyword evidence="18" id="KW-0805">Transcription regulation</keyword>
<evidence type="ECO:0000256" key="14">
    <source>
        <dbReference type="ARBA" id="ARBA00022824"/>
    </source>
</evidence>
<dbReference type="EMBL" id="OX395127">
    <property type="protein sequence ID" value="CAI5767004.1"/>
    <property type="molecule type" value="Genomic_DNA"/>
</dbReference>
<feature type="domain" description="Pyrin" evidence="27">
    <location>
        <begin position="63"/>
        <end position="156"/>
    </location>
</feature>
<evidence type="ECO:0000256" key="15">
    <source>
        <dbReference type="ARBA" id="ARBA00022840"/>
    </source>
</evidence>
<evidence type="ECO:0000256" key="25">
    <source>
        <dbReference type="ARBA" id="ARBA00023242"/>
    </source>
</evidence>
<dbReference type="Gene3D" id="3.40.50.300">
    <property type="entry name" value="P-loop containing nucleotide triphosphate hydrolases"/>
    <property type="match status" value="1"/>
</dbReference>
<dbReference type="InterPro" id="IPR029495">
    <property type="entry name" value="NACHT-assoc"/>
</dbReference>
<keyword evidence="20" id="KW-0472">Membrane</keyword>
<dbReference type="CDD" id="cd08321">
    <property type="entry name" value="Pyrin_ASC-like"/>
    <property type="match status" value="1"/>
</dbReference>
<proteinExistence type="predicted"/>
<dbReference type="SUPFAM" id="SSF47986">
    <property type="entry name" value="DEATH domain"/>
    <property type="match status" value="1"/>
</dbReference>
<organism evidence="29 30">
    <name type="scientific">Podarcis lilfordi</name>
    <name type="common">Lilford's wall lizard</name>
    <dbReference type="NCBI Taxonomy" id="74358"/>
    <lineage>
        <taxon>Eukaryota</taxon>
        <taxon>Metazoa</taxon>
        <taxon>Chordata</taxon>
        <taxon>Craniata</taxon>
        <taxon>Vertebrata</taxon>
        <taxon>Euteleostomi</taxon>
        <taxon>Lepidosauria</taxon>
        <taxon>Squamata</taxon>
        <taxon>Bifurcata</taxon>
        <taxon>Unidentata</taxon>
        <taxon>Episquamata</taxon>
        <taxon>Laterata</taxon>
        <taxon>Lacertibaenia</taxon>
        <taxon>Lacertidae</taxon>
        <taxon>Podarcis</taxon>
    </lineage>
</organism>
<dbReference type="GO" id="GO:0045087">
    <property type="term" value="P:innate immune response"/>
    <property type="evidence" value="ECO:0007669"/>
    <property type="project" value="UniProtKB-KW"/>
</dbReference>